<gene>
    <name evidence="2" type="ORF">NESG_01383</name>
</gene>
<dbReference type="GeneID" id="77676356"/>
<keyword evidence="3" id="KW-1185">Reference proteome</keyword>
<dbReference type="InterPro" id="IPR042201">
    <property type="entry name" value="FH2_Formin_sf"/>
</dbReference>
<protein>
    <recommendedName>
        <fullName evidence="1">FH2 domain-containing protein</fullName>
    </recommendedName>
</protein>
<accession>A0A086J296</accession>
<comment type="caution">
    <text evidence="2">The sequence shown here is derived from an EMBL/GenBank/DDBJ whole genome shotgun (WGS) entry which is preliminary data.</text>
</comment>
<name>A0A086J296_NEMA1</name>
<dbReference type="Gene3D" id="1.20.58.2220">
    <property type="entry name" value="Formin, FH2 domain"/>
    <property type="match status" value="1"/>
</dbReference>
<proteinExistence type="predicted"/>
<sequence length="630" mass="71183">MYIFFLRLNSMQFSITQLVISRPPCIKCPSVHIMVDGMERSYTPESMLPTGKKAFIEVDEFWLIYTDGFMIDIGHNTLISIISNNITVGSITLAKLPLGIGRYYKKDFKIQRHLPDDIFLDIIVESLSNTHITTSERIPSITETLNQIPSYTSVKKAPALSNFADSPAPFKPDFVPMVEASSTNLSANNLDNLRTQTPSIVQSKESGLKETPLPIVKVAQAISSMKVPSPASTEQPANSTAKIFSKMPSPPGMRVRPTVDLLEGADVGIKTLFPKVGWKPVLSVKGSLYESPVLSESGLLDRWTEIEDDFKKKFCIKRGIQQTGFLKRDRPGKKERILSERQEFLLSIVFEAIKKSKVSLKDICNELIRWTETEEHAPHIDSLVNLSLVFPLESESIKIMEATHMLTEVESKVKLFLQNNCTKGRLTLIKYVHWAHSSLVALIATLQEIRNSLISVENDKEFPAFLVILLRLGNLVNYKYAEVANKSPAKGFYLSSVSAFSKCAAEIINEEGCRLSLLEFIILTTRDKIDFKKILSTYAVFKNIHLKSLKDHYSMLRAGYDEVVLLDDFTGKKERLHKIFLIIRECEYLISEVDTKLFVLSKVHADTPEYISENMVDAIGSIEKYSYLFR</sequence>
<dbReference type="InterPro" id="IPR015425">
    <property type="entry name" value="FH2_Formin"/>
</dbReference>
<reference evidence="2 3" key="1">
    <citation type="journal article" date="2014" name="Genome Announc.">
        <title>Genome Sequence of the Microsporidian Species Nematocida sp1 Strain ERTm6 (ATCC PRA-372).</title>
        <authorList>
            <person name="Bakowski M.A."/>
            <person name="Priest M."/>
            <person name="Young S."/>
            <person name="Cuomo C.A."/>
            <person name="Troemel E.R."/>
        </authorList>
    </citation>
    <scope>NUCLEOTIDE SEQUENCE [LARGE SCALE GENOMIC DNA]</scope>
    <source>
        <strain evidence="2 3">ERTm6</strain>
    </source>
</reference>
<evidence type="ECO:0000313" key="2">
    <source>
        <dbReference type="EMBL" id="KFG26264.1"/>
    </source>
</evidence>
<evidence type="ECO:0000313" key="3">
    <source>
        <dbReference type="Proteomes" id="UP000054524"/>
    </source>
</evidence>
<dbReference type="EMBL" id="AKIJ01000003">
    <property type="protein sequence ID" value="KFG26264.1"/>
    <property type="molecule type" value="Genomic_DNA"/>
</dbReference>
<dbReference type="AlphaFoldDB" id="A0A086J296"/>
<evidence type="ECO:0000259" key="1">
    <source>
        <dbReference type="Pfam" id="PF02181"/>
    </source>
</evidence>
<dbReference type="Proteomes" id="UP000054524">
    <property type="component" value="Unassembled WGS sequence"/>
</dbReference>
<dbReference type="HOGENOM" id="CLU_438784_0_0_1"/>
<feature type="domain" description="FH2" evidence="1">
    <location>
        <begin position="308"/>
        <end position="559"/>
    </location>
</feature>
<dbReference type="RefSeq" id="XP_052904819.1">
    <property type="nucleotide sequence ID" value="XM_053049014.1"/>
</dbReference>
<organism evidence="2 3">
    <name type="scientific">Nematocida ausubeli (strain ATCC PRA-371 / ERTm2)</name>
    <name type="common">Nematode killer fungus</name>
    <dbReference type="NCBI Taxonomy" id="1913371"/>
    <lineage>
        <taxon>Eukaryota</taxon>
        <taxon>Fungi</taxon>
        <taxon>Fungi incertae sedis</taxon>
        <taxon>Microsporidia</taxon>
        <taxon>Nematocida</taxon>
    </lineage>
</organism>
<dbReference type="Pfam" id="PF02181">
    <property type="entry name" value="FH2"/>
    <property type="match status" value="1"/>
</dbReference>
<dbReference type="SUPFAM" id="SSF101447">
    <property type="entry name" value="Formin homology 2 domain (FH2 domain)"/>
    <property type="match status" value="1"/>
</dbReference>